<evidence type="ECO:0000313" key="2">
    <source>
        <dbReference type="Proteomes" id="UP000824890"/>
    </source>
</evidence>
<name>A0ABQ7Z4T9_BRANA</name>
<keyword evidence="2" id="KW-1185">Reference proteome</keyword>
<evidence type="ECO:0000313" key="1">
    <source>
        <dbReference type="EMBL" id="KAH0875221.1"/>
    </source>
</evidence>
<dbReference type="EMBL" id="JAGKQM010000016">
    <property type="protein sequence ID" value="KAH0875221.1"/>
    <property type="molecule type" value="Genomic_DNA"/>
</dbReference>
<reference evidence="1 2" key="1">
    <citation type="submission" date="2021-05" db="EMBL/GenBank/DDBJ databases">
        <title>Genome Assembly of Synthetic Allotetraploid Brassica napus Reveals Homoeologous Exchanges between Subgenomes.</title>
        <authorList>
            <person name="Davis J.T."/>
        </authorList>
    </citation>
    <scope>NUCLEOTIDE SEQUENCE [LARGE SCALE GENOMIC DNA]</scope>
    <source>
        <strain evidence="2">cv. Da-Ae</strain>
        <tissue evidence="1">Seedling</tissue>
    </source>
</reference>
<proteinExistence type="predicted"/>
<organism evidence="1 2">
    <name type="scientific">Brassica napus</name>
    <name type="common">Rape</name>
    <dbReference type="NCBI Taxonomy" id="3708"/>
    <lineage>
        <taxon>Eukaryota</taxon>
        <taxon>Viridiplantae</taxon>
        <taxon>Streptophyta</taxon>
        <taxon>Embryophyta</taxon>
        <taxon>Tracheophyta</taxon>
        <taxon>Spermatophyta</taxon>
        <taxon>Magnoliopsida</taxon>
        <taxon>eudicotyledons</taxon>
        <taxon>Gunneridae</taxon>
        <taxon>Pentapetalae</taxon>
        <taxon>rosids</taxon>
        <taxon>malvids</taxon>
        <taxon>Brassicales</taxon>
        <taxon>Brassicaceae</taxon>
        <taxon>Brassiceae</taxon>
        <taxon>Brassica</taxon>
    </lineage>
</organism>
<protein>
    <submittedName>
        <fullName evidence="1">Uncharacterized protein</fullName>
    </submittedName>
</protein>
<sequence>MERPDSTRKSSSQDIRGIPSLVYASSPDTSLSLASHHYQEVTKALFCETSPETGFAPCATLDFPDSLDLQTFSLGQCSVSPMDSISPSSGLNLHMKSPCVTVQFGYAPLPPPYYRMDVLSRSCRKASRIIHVTS</sequence>
<gene>
    <name evidence="1" type="ORF">HID58_072583</name>
</gene>
<comment type="caution">
    <text evidence="1">The sequence shown here is derived from an EMBL/GenBank/DDBJ whole genome shotgun (WGS) entry which is preliminary data.</text>
</comment>
<dbReference type="Proteomes" id="UP000824890">
    <property type="component" value="Unassembled WGS sequence"/>
</dbReference>
<accession>A0ABQ7Z4T9</accession>